<dbReference type="Gene3D" id="1.10.10.60">
    <property type="entry name" value="Homeodomain-like"/>
    <property type="match status" value="1"/>
</dbReference>
<dbReference type="InterPro" id="IPR025662">
    <property type="entry name" value="Sigma_54_int_dom_ATP-bd_1"/>
</dbReference>
<dbReference type="AlphaFoldDB" id="A0A0K1Q376"/>
<dbReference type="GO" id="GO:0006355">
    <property type="term" value="P:regulation of DNA-templated transcription"/>
    <property type="evidence" value="ECO:0007669"/>
    <property type="project" value="InterPro"/>
</dbReference>
<evidence type="ECO:0000259" key="8">
    <source>
        <dbReference type="PROSITE" id="PS50045"/>
    </source>
</evidence>
<evidence type="ECO:0000313" key="10">
    <source>
        <dbReference type="EMBL" id="AKU99814.1"/>
    </source>
</evidence>
<dbReference type="Proteomes" id="UP000064967">
    <property type="component" value="Chromosome"/>
</dbReference>
<evidence type="ECO:0000256" key="6">
    <source>
        <dbReference type="ARBA" id="ARBA00023163"/>
    </source>
</evidence>
<dbReference type="InterPro" id="IPR002197">
    <property type="entry name" value="HTH_Fis"/>
</dbReference>
<dbReference type="EMBL" id="CP012333">
    <property type="protein sequence ID" value="AKU99814.1"/>
    <property type="molecule type" value="Genomic_DNA"/>
</dbReference>
<dbReference type="InterPro" id="IPR001789">
    <property type="entry name" value="Sig_transdc_resp-reg_receiver"/>
</dbReference>
<evidence type="ECO:0000256" key="3">
    <source>
        <dbReference type="ARBA" id="ARBA00023015"/>
    </source>
</evidence>
<keyword evidence="3" id="KW-0805">Transcription regulation</keyword>
<protein>
    <submittedName>
        <fullName evidence="10">Response regulator of zinc sigma-54-dependent two-component system</fullName>
    </submittedName>
</protein>
<dbReference type="PROSITE" id="PS50045">
    <property type="entry name" value="SIGMA54_INTERACT_4"/>
    <property type="match status" value="1"/>
</dbReference>
<dbReference type="PANTHER" id="PTHR32071">
    <property type="entry name" value="TRANSCRIPTIONAL REGULATORY PROTEIN"/>
    <property type="match status" value="1"/>
</dbReference>
<evidence type="ECO:0000313" key="11">
    <source>
        <dbReference type="Proteomes" id="UP000064967"/>
    </source>
</evidence>
<dbReference type="PANTHER" id="PTHR32071:SF113">
    <property type="entry name" value="ALGINATE BIOSYNTHESIS TRANSCRIPTIONAL REGULATORY PROTEIN ALGB"/>
    <property type="match status" value="1"/>
</dbReference>
<dbReference type="InterPro" id="IPR002078">
    <property type="entry name" value="Sigma_54_int"/>
</dbReference>
<dbReference type="PROSITE" id="PS50110">
    <property type="entry name" value="RESPONSE_REGULATORY"/>
    <property type="match status" value="1"/>
</dbReference>
<organism evidence="10 11">
    <name type="scientific">Labilithrix luteola</name>
    <dbReference type="NCBI Taxonomy" id="1391654"/>
    <lineage>
        <taxon>Bacteria</taxon>
        <taxon>Pseudomonadati</taxon>
        <taxon>Myxococcota</taxon>
        <taxon>Polyangia</taxon>
        <taxon>Polyangiales</taxon>
        <taxon>Labilitrichaceae</taxon>
        <taxon>Labilithrix</taxon>
    </lineage>
</organism>
<dbReference type="PROSITE" id="PS00688">
    <property type="entry name" value="SIGMA54_INTERACT_3"/>
    <property type="match status" value="1"/>
</dbReference>
<dbReference type="FunFam" id="3.40.50.300:FF:000006">
    <property type="entry name" value="DNA-binding transcriptional regulator NtrC"/>
    <property type="match status" value="1"/>
</dbReference>
<feature type="domain" description="Response regulatory" evidence="9">
    <location>
        <begin position="1"/>
        <end position="111"/>
    </location>
</feature>
<feature type="domain" description="Sigma-54 factor interaction" evidence="8">
    <location>
        <begin position="146"/>
        <end position="368"/>
    </location>
</feature>
<evidence type="ECO:0000259" key="9">
    <source>
        <dbReference type="PROSITE" id="PS50110"/>
    </source>
</evidence>
<name>A0A0K1Q376_9BACT</name>
<dbReference type="InterPro" id="IPR027417">
    <property type="entry name" value="P-loop_NTPase"/>
</dbReference>
<dbReference type="RefSeq" id="WP_240488628.1">
    <property type="nucleotide sequence ID" value="NZ_CP012333.1"/>
</dbReference>
<accession>A0A0K1Q376</accession>
<dbReference type="GO" id="GO:0043565">
    <property type="term" value="F:sequence-specific DNA binding"/>
    <property type="evidence" value="ECO:0007669"/>
    <property type="project" value="InterPro"/>
</dbReference>
<keyword evidence="11" id="KW-1185">Reference proteome</keyword>
<dbReference type="GO" id="GO:0000160">
    <property type="term" value="P:phosphorelay signal transduction system"/>
    <property type="evidence" value="ECO:0007669"/>
    <property type="project" value="InterPro"/>
</dbReference>
<proteinExistence type="predicted"/>
<feature type="modified residue" description="4-aspartylphosphate" evidence="7">
    <location>
        <position position="46"/>
    </location>
</feature>
<dbReference type="InterPro" id="IPR009057">
    <property type="entry name" value="Homeodomain-like_sf"/>
</dbReference>
<evidence type="ECO:0000256" key="5">
    <source>
        <dbReference type="ARBA" id="ARBA00023159"/>
    </source>
</evidence>
<dbReference type="SMART" id="SM00382">
    <property type="entry name" value="AAA"/>
    <property type="match status" value="1"/>
</dbReference>
<dbReference type="CDD" id="cd00009">
    <property type="entry name" value="AAA"/>
    <property type="match status" value="1"/>
</dbReference>
<dbReference type="PROSITE" id="PS00675">
    <property type="entry name" value="SIGMA54_INTERACT_1"/>
    <property type="match status" value="1"/>
</dbReference>
<dbReference type="SMART" id="SM00448">
    <property type="entry name" value="REC"/>
    <property type="match status" value="1"/>
</dbReference>
<dbReference type="InterPro" id="IPR025943">
    <property type="entry name" value="Sigma_54_int_dom_ATP-bd_2"/>
</dbReference>
<evidence type="ECO:0000256" key="1">
    <source>
        <dbReference type="ARBA" id="ARBA00022741"/>
    </source>
</evidence>
<evidence type="ECO:0000256" key="7">
    <source>
        <dbReference type="PROSITE-ProRule" id="PRU00169"/>
    </source>
</evidence>
<dbReference type="Pfam" id="PF00158">
    <property type="entry name" value="Sigma54_activat"/>
    <property type="match status" value="1"/>
</dbReference>
<dbReference type="Pfam" id="PF00072">
    <property type="entry name" value="Response_reg"/>
    <property type="match status" value="1"/>
</dbReference>
<dbReference type="KEGG" id="llu:AKJ09_06478"/>
<dbReference type="InterPro" id="IPR058031">
    <property type="entry name" value="AAA_lid_NorR"/>
</dbReference>
<dbReference type="PATRIC" id="fig|1391654.3.peg.6570"/>
<keyword evidence="7" id="KW-0597">Phosphoprotein</keyword>
<keyword evidence="6" id="KW-0804">Transcription</keyword>
<keyword evidence="2" id="KW-0067">ATP-binding</keyword>
<dbReference type="InterPro" id="IPR003593">
    <property type="entry name" value="AAA+_ATPase"/>
</dbReference>
<dbReference type="InterPro" id="IPR011006">
    <property type="entry name" value="CheY-like_superfamily"/>
</dbReference>
<dbReference type="PRINTS" id="PR01590">
    <property type="entry name" value="HTHFIS"/>
</dbReference>
<dbReference type="FunFam" id="1.10.8.60:FF:000014">
    <property type="entry name" value="DNA-binding transcriptional regulator NtrC"/>
    <property type="match status" value="1"/>
</dbReference>
<dbReference type="SUPFAM" id="SSF52172">
    <property type="entry name" value="CheY-like"/>
    <property type="match status" value="1"/>
</dbReference>
<dbReference type="GO" id="GO:0005524">
    <property type="term" value="F:ATP binding"/>
    <property type="evidence" value="ECO:0007669"/>
    <property type="project" value="UniProtKB-KW"/>
</dbReference>
<dbReference type="InterPro" id="IPR025944">
    <property type="entry name" value="Sigma_54_int_dom_CS"/>
</dbReference>
<dbReference type="SUPFAM" id="SSF52540">
    <property type="entry name" value="P-loop containing nucleoside triphosphate hydrolases"/>
    <property type="match status" value="1"/>
</dbReference>
<dbReference type="SUPFAM" id="SSF46689">
    <property type="entry name" value="Homeodomain-like"/>
    <property type="match status" value="1"/>
</dbReference>
<dbReference type="Gene3D" id="1.10.8.60">
    <property type="match status" value="1"/>
</dbReference>
<dbReference type="Pfam" id="PF25601">
    <property type="entry name" value="AAA_lid_14"/>
    <property type="match status" value="1"/>
</dbReference>
<sequence>MDDEANARAALSEILRDEGYATETAADGFKALGKLEEFAPDVVLTDLKMPGLDGIAFMEKARSASPQTVFVVMTAFGTISSAVAAIKQGAENYLTKPLDYDALSAVVDRAMEKAKLLQETLALRERLRERNAFGHIVTEDASPKGMRAVLDLVAQVGPSKASVLITGESGTGKELIAEAICAASPRANAPFVRLHCAALAESLLESELFGHEKGAFTGAVARREGRFKQADGGTLLLDEIGEIPQGTQVKLLRFLQEKSFERVGGNETLKVDVRLIAATNRDLKAEIKKGTFREDLYYRLNVIAIELPPLRARRADVGPLASFFLARYAKENGRNIEGISEQALKILSEYDWPGNVRELENVIERAVVLCDGPQIDVRHLPPSLVPSEQKGGPPPIPGSTIQDLEKYAILKTLEACGGSTSKAANILGVSPRKIQYKLHEYSAGPTRAPDHDD</sequence>
<dbReference type="PROSITE" id="PS00676">
    <property type="entry name" value="SIGMA54_INTERACT_2"/>
    <property type="match status" value="1"/>
</dbReference>
<keyword evidence="4" id="KW-0238">DNA-binding</keyword>
<reference evidence="10 11" key="1">
    <citation type="submission" date="2015-08" db="EMBL/GenBank/DDBJ databases">
        <authorList>
            <person name="Babu N.S."/>
            <person name="Beckwith C.J."/>
            <person name="Beseler K.G."/>
            <person name="Brison A."/>
            <person name="Carone J.V."/>
            <person name="Caskin T.P."/>
            <person name="Diamond M."/>
            <person name="Durham M.E."/>
            <person name="Foxe J.M."/>
            <person name="Go M."/>
            <person name="Henderson B.A."/>
            <person name="Jones I.B."/>
            <person name="McGettigan J.A."/>
            <person name="Micheletti S.J."/>
            <person name="Nasrallah M.E."/>
            <person name="Ortiz D."/>
            <person name="Piller C.R."/>
            <person name="Privatt S.R."/>
            <person name="Schneider S.L."/>
            <person name="Sharp S."/>
            <person name="Smith T.C."/>
            <person name="Stanton J.D."/>
            <person name="Ullery H.E."/>
            <person name="Wilson R.J."/>
            <person name="Serrano M.G."/>
            <person name="Buck G."/>
            <person name="Lee V."/>
            <person name="Wang Y."/>
            <person name="Carvalho R."/>
            <person name="Voegtly L."/>
            <person name="Shi R."/>
            <person name="Duckworth R."/>
            <person name="Johnson A."/>
            <person name="Loviza R."/>
            <person name="Walstead R."/>
            <person name="Shah Z."/>
            <person name="Kiflezghi M."/>
            <person name="Wade K."/>
            <person name="Ball S.L."/>
            <person name="Bradley K.W."/>
            <person name="Asai D.J."/>
            <person name="Bowman C.A."/>
            <person name="Russell D.A."/>
            <person name="Pope W.H."/>
            <person name="Jacobs-Sera D."/>
            <person name="Hendrix R.W."/>
            <person name="Hatfull G.F."/>
        </authorList>
    </citation>
    <scope>NUCLEOTIDE SEQUENCE [LARGE SCALE GENOMIC DNA]</scope>
    <source>
        <strain evidence="10 11">DSM 27648</strain>
    </source>
</reference>
<dbReference type="STRING" id="1391654.AKJ09_06478"/>
<dbReference type="Gene3D" id="3.40.50.2300">
    <property type="match status" value="1"/>
</dbReference>
<keyword evidence="5" id="KW-0010">Activator</keyword>
<evidence type="ECO:0000256" key="2">
    <source>
        <dbReference type="ARBA" id="ARBA00022840"/>
    </source>
</evidence>
<dbReference type="Pfam" id="PF02954">
    <property type="entry name" value="HTH_8"/>
    <property type="match status" value="1"/>
</dbReference>
<dbReference type="Gene3D" id="3.40.50.300">
    <property type="entry name" value="P-loop containing nucleotide triphosphate hydrolases"/>
    <property type="match status" value="1"/>
</dbReference>
<gene>
    <name evidence="10" type="ORF">AKJ09_06478</name>
</gene>
<keyword evidence="1" id="KW-0547">Nucleotide-binding</keyword>
<evidence type="ECO:0000256" key="4">
    <source>
        <dbReference type="ARBA" id="ARBA00023125"/>
    </source>
</evidence>